<name>A0A8W8KUL0_MAGGI</name>
<reference evidence="1" key="1">
    <citation type="submission" date="2022-08" db="UniProtKB">
        <authorList>
            <consortium name="EnsemblMetazoa"/>
        </authorList>
    </citation>
    <scope>IDENTIFICATION</scope>
    <source>
        <strain evidence="1">05x7-T-G4-1.051#20</strain>
    </source>
</reference>
<keyword evidence="2" id="KW-1185">Reference proteome</keyword>
<proteinExistence type="predicted"/>
<evidence type="ECO:0000313" key="2">
    <source>
        <dbReference type="Proteomes" id="UP000005408"/>
    </source>
</evidence>
<accession>A0A8W8KUL0</accession>
<dbReference type="EnsemblMetazoa" id="G2535.1">
    <property type="protein sequence ID" value="G2535.1:cds"/>
    <property type="gene ID" value="G2535"/>
</dbReference>
<evidence type="ECO:0000313" key="1">
    <source>
        <dbReference type="EnsemblMetazoa" id="G2535.1:cds"/>
    </source>
</evidence>
<organism evidence="1 2">
    <name type="scientific">Magallana gigas</name>
    <name type="common">Pacific oyster</name>
    <name type="synonym">Crassostrea gigas</name>
    <dbReference type="NCBI Taxonomy" id="29159"/>
    <lineage>
        <taxon>Eukaryota</taxon>
        <taxon>Metazoa</taxon>
        <taxon>Spiralia</taxon>
        <taxon>Lophotrochozoa</taxon>
        <taxon>Mollusca</taxon>
        <taxon>Bivalvia</taxon>
        <taxon>Autobranchia</taxon>
        <taxon>Pteriomorphia</taxon>
        <taxon>Ostreida</taxon>
        <taxon>Ostreoidea</taxon>
        <taxon>Ostreidae</taxon>
        <taxon>Magallana</taxon>
    </lineage>
</organism>
<sequence>MKTKIIMASQKKVGSVLHALRMAVLKTGPAFEFTHEGRKIQFAFNQERSQKLAEIEGLVQEGNLAKAAFVIKKRKPLYNKETKSLKLLTVMAGTQYTNIWTTHWQTVLKMLLSFVTLWVVLQGNVLTEVDHTTGAGAVLRPVTFFVALASGIAPPTN</sequence>
<dbReference type="AlphaFoldDB" id="A0A8W8KUL0"/>
<dbReference type="Proteomes" id="UP000005408">
    <property type="component" value="Unassembled WGS sequence"/>
</dbReference>
<protein>
    <submittedName>
        <fullName evidence="1">Uncharacterized protein</fullName>
    </submittedName>
</protein>